<feature type="compositionally biased region" description="Basic and acidic residues" evidence="1">
    <location>
        <begin position="131"/>
        <end position="157"/>
    </location>
</feature>
<feature type="compositionally biased region" description="Basic and acidic residues" evidence="1">
    <location>
        <begin position="66"/>
        <end position="85"/>
    </location>
</feature>
<keyword evidence="3" id="KW-1185">Reference proteome</keyword>
<gene>
    <name evidence="2" type="ORF">WH47_06805</name>
</gene>
<name>A0A0L7RIS2_9HYME</name>
<evidence type="ECO:0000313" key="2">
    <source>
        <dbReference type="EMBL" id="KOC70765.1"/>
    </source>
</evidence>
<sequence length="602" mass="69310">MTTMDSDSESQDSDDGRRFRFEATRKDNVRPDAKLEKLSRSKSEQESSHNNIEHEDKKDKFKHNCSRGEHRLSKERDVDNRDVKYSTKYSKHSLESKNSRREDNKDHRNARDVSSDTKYKTRDTKRHKNRDRNEHRNNRSQERSRSRNENDRSQNDKHRSKPHEKYKHHTRDKSYQSYKMRSLDHGKFRGESERHSTHKKLPTKEDEGQRLQEYPSPKNVGQGQSGNELLTKKDFSVDSQEYNELNLSEFDILSETDENMSDSSDIKSKNSYSRQHNTKKRHLSNEYENSSKKQVIEIKRVEGSPKVNARKNDALYGSSNNNSGTISDSSLGTASPILTESRQNTIDSNNKEENLTSTVKTSLHLNNYDTVKATDIAIFSSHMHAKINTTYGPILPPQLATNSSNDTKSEGDTHFIGPCLPKNDAQETSEKNEEDDTLNNINESNVMQEDSASDSDIIFGPALPPHLLKTKCNNDDETNTKIIGPTFPNNIQSLNNNEVNQTESEDEDGIGPLPANHPALESNYVYKQLEERAQRIKSEQKDEKYSTLNQREEWMIELPPTQTNNLGLTSRKFRIKEGPDMSDRSCWTNILSILGGRKIMRR</sequence>
<feature type="region of interest" description="Disordered" evidence="1">
    <location>
        <begin position="257"/>
        <end position="335"/>
    </location>
</feature>
<feature type="compositionally biased region" description="Basic and acidic residues" evidence="1">
    <location>
        <begin position="181"/>
        <end position="195"/>
    </location>
</feature>
<feature type="compositionally biased region" description="Basic and acidic residues" evidence="1">
    <location>
        <begin position="283"/>
        <end position="303"/>
    </location>
</feature>
<dbReference type="OrthoDB" id="341477at2759"/>
<evidence type="ECO:0000256" key="1">
    <source>
        <dbReference type="SAM" id="MobiDB-lite"/>
    </source>
</evidence>
<feature type="region of interest" description="Disordered" evidence="1">
    <location>
        <begin position="398"/>
        <end position="440"/>
    </location>
</feature>
<feature type="compositionally biased region" description="Basic residues" evidence="1">
    <location>
        <begin position="158"/>
        <end position="171"/>
    </location>
</feature>
<feature type="compositionally biased region" description="Polar residues" evidence="1">
    <location>
        <begin position="317"/>
        <end position="335"/>
    </location>
</feature>
<feature type="compositionally biased region" description="Polar residues" evidence="1">
    <location>
        <begin position="219"/>
        <end position="228"/>
    </location>
</feature>
<dbReference type="PANTHER" id="PTHR46370">
    <property type="entry name" value="GPALPP MOTIFS-CONTAINING PROTEIN 1"/>
    <property type="match status" value="1"/>
</dbReference>
<reference evidence="2 3" key="1">
    <citation type="submission" date="2015-07" db="EMBL/GenBank/DDBJ databases">
        <title>The genome of Habropoda laboriosa.</title>
        <authorList>
            <person name="Pan H."/>
            <person name="Kapheim K."/>
        </authorList>
    </citation>
    <scope>NUCLEOTIDE SEQUENCE [LARGE SCALE GENOMIC DNA]</scope>
    <source>
        <strain evidence="2">0110345459</strain>
    </source>
</reference>
<feature type="compositionally biased region" description="Basic and acidic residues" evidence="1">
    <location>
        <begin position="92"/>
        <end position="122"/>
    </location>
</feature>
<dbReference type="AlphaFoldDB" id="A0A0L7RIS2"/>
<dbReference type="PANTHER" id="PTHR46370:SF1">
    <property type="entry name" value="GPALPP MOTIFS-CONTAINING PROTEIN 1"/>
    <property type="match status" value="1"/>
</dbReference>
<feature type="compositionally biased region" description="Acidic residues" evidence="1">
    <location>
        <begin position="1"/>
        <end position="13"/>
    </location>
</feature>
<feature type="region of interest" description="Disordered" evidence="1">
    <location>
        <begin position="1"/>
        <end position="233"/>
    </location>
</feature>
<protein>
    <submittedName>
        <fullName evidence="2">Uncharacterized protein KIAA1704</fullName>
    </submittedName>
</protein>
<dbReference type="InterPro" id="IPR046331">
    <property type="entry name" value="GPAM1-like"/>
</dbReference>
<evidence type="ECO:0000313" key="3">
    <source>
        <dbReference type="Proteomes" id="UP000053825"/>
    </source>
</evidence>
<organism evidence="2 3">
    <name type="scientific">Habropoda laboriosa</name>
    <dbReference type="NCBI Taxonomy" id="597456"/>
    <lineage>
        <taxon>Eukaryota</taxon>
        <taxon>Metazoa</taxon>
        <taxon>Ecdysozoa</taxon>
        <taxon>Arthropoda</taxon>
        <taxon>Hexapoda</taxon>
        <taxon>Insecta</taxon>
        <taxon>Pterygota</taxon>
        <taxon>Neoptera</taxon>
        <taxon>Endopterygota</taxon>
        <taxon>Hymenoptera</taxon>
        <taxon>Apocrita</taxon>
        <taxon>Aculeata</taxon>
        <taxon>Apoidea</taxon>
        <taxon>Anthophila</taxon>
        <taxon>Apidae</taxon>
        <taxon>Habropoda</taxon>
    </lineage>
</organism>
<accession>A0A0L7RIS2</accession>
<dbReference type="Proteomes" id="UP000053825">
    <property type="component" value="Unassembled WGS sequence"/>
</dbReference>
<dbReference type="EMBL" id="KQ414583">
    <property type="protein sequence ID" value="KOC70765.1"/>
    <property type="molecule type" value="Genomic_DNA"/>
</dbReference>
<proteinExistence type="predicted"/>
<feature type="compositionally biased region" description="Basic and acidic residues" evidence="1">
    <location>
        <begin position="14"/>
        <end position="59"/>
    </location>
</feature>
<dbReference type="STRING" id="597456.A0A0L7RIS2"/>